<dbReference type="EMBL" id="ML178839">
    <property type="protein sequence ID" value="TFK98559.1"/>
    <property type="molecule type" value="Genomic_DNA"/>
</dbReference>
<dbReference type="OrthoDB" id="2269034at2759"/>
<dbReference type="InterPro" id="IPR001810">
    <property type="entry name" value="F-box_dom"/>
</dbReference>
<organism evidence="2 3">
    <name type="scientific">Pterulicium gracile</name>
    <dbReference type="NCBI Taxonomy" id="1884261"/>
    <lineage>
        <taxon>Eukaryota</taxon>
        <taxon>Fungi</taxon>
        <taxon>Dikarya</taxon>
        <taxon>Basidiomycota</taxon>
        <taxon>Agaricomycotina</taxon>
        <taxon>Agaricomycetes</taxon>
        <taxon>Agaricomycetidae</taxon>
        <taxon>Agaricales</taxon>
        <taxon>Pleurotineae</taxon>
        <taxon>Pterulaceae</taxon>
        <taxon>Pterulicium</taxon>
    </lineage>
</organism>
<sequence>MTHASTSAALSNTQNDSDQSQSIIQILQDTQLSSSKANISDLPTELLQKILIGLVQPHHDYLPTPWQDHVRFAAVCKAWRDALLGFPTFWAGVPLYPNENLDQMLARSRGEPLAIRLSMLSSNNEIQLLQSLHLILAERQLAEFHLFANGHYRGGPPNVLQVIDKAFSRETPALRSLKFLFVDIHNTPDHPGPELPVVVLSAARPLLQHLELIGCKVDWHALRAAAASNSGISNLLTLRLQSLVPQPPIDILAWILHLSPNLRTLDVANKAIPSDIASFNERNGPASIPLHSLESCHFSANPSLTTEMLAALDMPEGVRITVFAASDRERVGNHNDEDSADFEQVATRIFDECSISSSKSDTRGSTILHLLAFEDTDWSTVATCALFPWEITRDSDPEPVENVRVEGPTSGFRRMQQLVCAPQIEILRVSWTHRDEGHLKIIQSNADADDWLAFFERHPVLASFSIDSDHPSFSQPLIHAIHLAFERNLDACKPTLPQLRSLSFRGVVFQPSELVWIRNIFSSMCDGAASGNSQRRVSFRSCTVGDHKHKYTVPSGTDPVESAIFAMQHLVITEETGWDKLAVFLR</sequence>
<dbReference type="Gene3D" id="1.20.1280.50">
    <property type="match status" value="1"/>
</dbReference>
<dbReference type="Pfam" id="PF12937">
    <property type="entry name" value="F-box-like"/>
    <property type="match status" value="1"/>
</dbReference>
<proteinExistence type="predicted"/>
<dbReference type="InterPro" id="IPR036047">
    <property type="entry name" value="F-box-like_dom_sf"/>
</dbReference>
<evidence type="ECO:0000259" key="1">
    <source>
        <dbReference type="Pfam" id="PF12937"/>
    </source>
</evidence>
<accession>A0A5C3QBY2</accession>
<dbReference type="SUPFAM" id="SSF52047">
    <property type="entry name" value="RNI-like"/>
    <property type="match status" value="1"/>
</dbReference>
<protein>
    <recommendedName>
        <fullName evidence="1">F-box domain-containing protein</fullName>
    </recommendedName>
</protein>
<feature type="domain" description="F-box" evidence="1">
    <location>
        <begin position="39"/>
        <end position="89"/>
    </location>
</feature>
<name>A0A5C3QBY2_9AGAR</name>
<dbReference type="SUPFAM" id="SSF81383">
    <property type="entry name" value="F-box domain"/>
    <property type="match status" value="1"/>
</dbReference>
<evidence type="ECO:0000313" key="3">
    <source>
        <dbReference type="Proteomes" id="UP000305067"/>
    </source>
</evidence>
<gene>
    <name evidence="2" type="ORF">BDV98DRAFT_595764</name>
</gene>
<evidence type="ECO:0000313" key="2">
    <source>
        <dbReference type="EMBL" id="TFK98559.1"/>
    </source>
</evidence>
<keyword evidence="3" id="KW-1185">Reference proteome</keyword>
<reference evidence="2 3" key="1">
    <citation type="journal article" date="2019" name="Nat. Ecol. Evol.">
        <title>Megaphylogeny resolves global patterns of mushroom evolution.</title>
        <authorList>
            <person name="Varga T."/>
            <person name="Krizsan K."/>
            <person name="Foldi C."/>
            <person name="Dima B."/>
            <person name="Sanchez-Garcia M."/>
            <person name="Sanchez-Ramirez S."/>
            <person name="Szollosi G.J."/>
            <person name="Szarkandi J.G."/>
            <person name="Papp V."/>
            <person name="Albert L."/>
            <person name="Andreopoulos W."/>
            <person name="Angelini C."/>
            <person name="Antonin V."/>
            <person name="Barry K.W."/>
            <person name="Bougher N.L."/>
            <person name="Buchanan P."/>
            <person name="Buyck B."/>
            <person name="Bense V."/>
            <person name="Catcheside P."/>
            <person name="Chovatia M."/>
            <person name="Cooper J."/>
            <person name="Damon W."/>
            <person name="Desjardin D."/>
            <person name="Finy P."/>
            <person name="Geml J."/>
            <person name="Haridas S."/>
            <person name="Hughes K."/>
            <person name="Justo A."/>
            <person name="Karasinski D."/>
            <person name="Kautmanova I."/>
            <person name="Kiss B."/>
            <person name="Kocsube S."/>
            <person name="Kotiranta H."/>
            <person name="LaButti K.M."/>
            <person name="Lechner B.E."/>
            <person name="Liimatainen K."/>
            <person name="Lipzen A."/>
            <person name="Lukacs Z."/>
            <person name="Mihaltcheva S."/>
            <person name="Morgado L.N."/>
            <person name="Niskanen T."/>
            <person name="Noordeloos M.E."/>
            <person name="Ohm R.A."/>
            <person name="Ortiz-Santana B."/>
            <person name="Ovrebo C."/>
            <person name="Racz N."/>
            <person name="Riley R."/>
            <person name="Savchenko A."/>
            <person name="Shiryaev A."/>
            <person name="Soop K."/>
            <person name="Spirin V."/>
            <person name="Szebenyi C."/>
            <person name="Tomsovsky M."/>
            <person name="Tulloss R.E."/>
            <person name="Uehling J."/>
            <person name="Grigoriev I.V."/>
            <person name="Vagvolgyi C."/>
            <person name="Papp T."/>
            <person name="Martin F.M."/>
            <person name="Miettinen O."/>
            <person name="Hibbett D.S."/>
            <person name="Nagy L.G."/>
        </authorList>
    </citation>
    <scope>NUCLEOTIDE SEQUENCE [LARGE SCALE GENOMIC DNA]</scope>
    <source>
        <strain evidence="2 3">CBS 309.79</strain>
    </source>
</reference>
<dbReference type="Proteomes" id="UP000305067">
    <property type="component" value="Unassembled WGS sequence"/>
</dbReference>
<dbReference type="STRING" id="1884261.A0A5C3QBY2"/>
<dbReference type="AlphaFoldDB" id="A0A5C3QBY2"/>